<dbReference type="Proteomes" id="UP000831796">
    <property type="component" value="Chromosome"/>
</dbReference>
<dbReference type="EMBL" id="CP095046">
    <property type="protein sequence ID" value="UOQ70327.1"/>
    <property type="molecule type" value="Genomic_DNA"/>
</dbReference>
<reference evidence="2" key="1">
    <citation type="submission" date="2022-04" db="EMBL/GenBank/DDBJ databases">
        <title>Hymenobacter sp. isolated from the air.</title>
        <authorList>
            <person name="Won M."/>
            <person name="Lee C.-M."/>
            <person name="Woen H.-Y."/>
            <person name="Kwon S.-W."/>
        </authorList>
    </citation>
    <scope>NUCLEOTIDE SEQUENCE</scope>
    <source>
        <strain evidence="2">5116S-3</strain>
    </source>
</reference>
<accession>A0A8T9PZ05</accession>
<name>A0A8T9PZ05_9BACT</name>
<sequence length="164" mass="18322">MRPFLLTRLLVFVFLLGAAACSKKQTEDPQPKPDLVGRWDSQTVQLTLYDSDGRITFDETYYDNGNGTPRNAYILLRADKSYASYTDDVLSWSGNYVWNGTSLTMNNPIQGSMDFTITTLSPTELTLTNDRRVGKAGELLSRNILGANRSYLRGMAATCTVCLR</sequence>
<dbReference type="KEGG" id="hcu:MUN79_16430"/>
<dbReference type="PROSITE" id="PS51257">
    <property type="entry name" value="PROKAR_LIPOPROTEIN"/>
    <property type="match status" value="1"/>
</dbReference>
<evidence type="ECO:0008006" key="4">
    <source>
        <dbReference type="Google" id="ProtNLM"/>
    </source>
</evidence>
<organism evidence="2 3">
    <name type="scientific">Hymenobacter cellulosilyticus</name>
    <dbReference type="NCBI Taxonomy" id="2932248"/>
    <lineage>
        <taxon>Bacteria</taxon>
        <taxon>Pseudomonadati</taxon>
        <taxon>Bacteroidota</taxon>
        <taxon>Cytophagia</taxon>
        <taxon>Cytophagales</taxon>
        <taxon>Hymenobacteraceae</taxon>
        <taxon>Hymenobacter</taxon>
    </lineage>
</organism>
<proteinExistence type="predicted"/>
<feature type="signal peptide" evidence="1">
    <location>
        <begin position="1"/>
        <end position="20"/>
    </location>
</feature>
<feature type="chain" id="PRO_5035896027" description="Lipocalin-like domain-containing protein" evidence="1">
    <location>
        <begin position="21"/>
        <end position="164"/>
    </location>
</feature>
<evidence type="ECO:0000313" key="3">
    <source>
        <dbReference type="Proteomes" id="UP000831796"/>
    </source>
</evidence>
<dbReference type="RefSeq" id="WP_244673750.1">
    <property type="nucleotide sequence ID" value="NZ_CP095046.1"/>
</dbReference>
<keyword evidence="1" id="KW-0732">Signal</keyword>
<dbReference type="AlphaFoldDB" id="A0A8T9PZ05"/>
<evidence type="ECO:0000256" key="1">
    <source>
        <dbReference type="SAM" id="SignalP"/>
    </source>
</evidence>
<gene>
    <name evidence="2" type="ORF">MUN79_16430</name>
</gene>
<evidence type="ECO:0000313" key="2">
    <source>
        <dbReference type="EMBL" id="UOQ70327.1"/>
    </source>
</evidence>
<protein>
    <recommendedName>
        <fullName evidence="4">Lipocalin-like domain-containing protein</fullName>
    </recommendedName>
</protein>
<keyword evidence="3" id="KW-1185">Reference proteome</keyword>